<organism evidence="1 2">
    <name type="scientific">Flexibacter flexilis DSM 6793</name>
    <dbReference type="NCBI Taxonomy" id="927664"/>
    <lineage>
        <taxon>Bacteria</taxon>
        <taxon>Pseudomonadati</taxon>
        <taxon>Bacteroidota</taxon>
        <taxon>Cytophagia</taxon>
        <taxon>Cytophagales</taxon>
        <taxon>Flexibacteraceae</taxon>
        <taxon>Flexibacter</taxon>
    </lineage>
</organism>
<dbReference type="AlphaFoldDB" id="A0A1I1FDT0"/>
<gene>
    <name evidence="1" type="ORF">SAMN05421780_102146</name>
</gene>
<evidence type="ECO:0000313" key="1">
    <source>
        <dbReference type="EMBL" id="SFB97451.1"/>
    </source>
</evidence>
<protein>
    <submittedName>
        <fullName evidence="1">Uncharacterized protein</fullName>
    </submittedName>
</protein>
<sequence>MKYRKNSVKFILSVIIVIKKELPPTKQLLFVYKNGLENIMQLQIY</sequence>
<dbReference type="STRING" id="927664.SAMN05421780_102146"/>
<reference evidence="1 2" key="1">
    <citation type="submission" date="2016-10" db="EMBL/GenBank/DDBJ databases">
        <authorList>
            <person name="de Groot N.N."/>
        </authorList>
    </citation>
    <scope>NUCLEOTIDE SEQUENCE [LARGE SCALE GENOMIC DNA]</scope>
    <source>
        <strain evidence="1 2">DSM 6793</strain>
    </source>
</reference>
<dbReference type="EMBL" id="FOLE01000002">
    <property type="protein sequence ID" value="SFB97451.1"/>
    <property type="molecule type" value="Genomic_DNA"/>
</dbReference>
<dbReference type="Proteomes" id="UP000199514">
    <property type="component" value="Unassembled WGS sequence"/>
</dbReference>
<name>A0A1I1FDT0_9BACT</name>
<proteinExistence type="predicted"/>
<keyword evidence="2" id="KW-1185">Reference proteome</keyword>
<evidence type="ECO:0000313" key="2">
    <source>
        <dbReference type="Proteomes" id="UP000199514"/>
    </source>
</evidence>
<accession>A0A1I1FDT0</accession>